<keyword evidence="2" id="KW-1185">Reference proteome</keyword>
<dbReference type="EMBL" id="AVOT02003820">
    <property type="protein sequence ID" value="MBW0474666.1"/>
    <property type="molecule type" value="Genomic_DNA"/>
</dbReference>
<gene>
    <name evidence="1" type="ORF">O181_014381</name>
</gene>
<comment type="caution">
    <text evidence="1">The sequence shown here is derived from an EMBL/GenBank/DDBJ whole genome shotgun (WGS) entry which is preliminary data.</text>
</comment>
<accession>A0A9Q3C1L9</accession>
<proteinExistence type="predicted"/>
<protein>
    <submittedName>
        <fullName evidence="1">Uncharacterized protein</fullName>
    </submittedName>
</protein>
<dbReference type="AlphaFoldDB" id="A0A9Q3C1L9"/>
<dbReference type="Proteomes" id="UP000765509">
    <property type="component" value="Unassembled WGS sequence"/>
</dbReference>
<name>A0A9Q3C1L9_9BASI</name>
<evidence type="ECO:0000313" key="2">
    <source>
        <dbReference type="Proteomes" id="UP000765509"/>
    </source>
</evidence>
<evidence type="ECO:0000313" key="1">
    <source>
        <dbReference type="EMBL" id="MBW0474666.1"/>
    </source>
</evidence>
<organism evidence="1 2">
    <name type="scientific">Austropuccinia psidii MF-1</name>
    <dbReference type="NCBI Taxonomy" id="1389203"/>
    <lineage>
        <taxon>Eukaryota</taxon>
        <taxon>Fungi</taxon>
        <taxon>Dikarya</taxon>
        <taxon>Basidiomycota</taxon>
        <taxon>Pucciniomycotina</taxon>
        <taxon>Pucciniomycetes</taxon>
        <taxon>Pucciniales</taxon>
        <taxon>Sphaerophragmiaceae</taxon>
        <taxon>Austropuccinia</taxon>
    </lineage>
</organism>
<reference evidence="1" key="1">
    <citation type="submission" date="2021-03" db="EMBL/GenBank/DDBJ databases">
        <title>Draft genome sequence of rust myrtle Austropuccinia psidii MF-1, a brazilian biotype.</title>
        <authorList>
            <person name="Quecine M.C."/>
            <person name="Pachon D.M.R."/>
            <person name="Bonatelli M.L."/>
            <person name="Correr F.H."/>
            <person name="Franceschini L.M."/>
            <person name="Leite T.F."/>
            <person name="Margarido G.R.A."/>
            <person name="Almeida C.A."/>
            <person name="Ferrarezi J.A."/>
            <person name="Labate C.A."/>
        </authorList>
    </citation>
    <scope>NUCLEOTIDE SEQUENCE</scope>
    <source>
        <strain evidence="1">MF-1</strain>
    </source>
</reference>
<sequence>MRVLTSYRDKIVRRFGEIGDKRPHFRTSSTIDEEDSHSACADINFQVKLKAEGVKRYVKKHCRSTLWGSIIFTTTGGIIRIENSFTKAFGGAE</sequence>